<keyword evidence="3" id="KW-1185">Reference proteome</keyword>
<dbReference type="GO" id="GO:1901135">
    <property type="term" value="P:carbohydrate derivative metabolic process"/>
    <property type="evidence" value="ECO:0007669"/>
    <property type="project" value="UniProtKB-ARBA"/>
</dbReference>
<evidence type="ECO:0000259" key="1">
    <source>
        <dbReference type="Pfam" id="PF00534"/>
    </source>
</evidence>
<dbReference type="AlphaFoldDB" id="A0A2P5TKK5"/>
<dbReference type="GO" id="GO:0016757">
    <property type="term" value="F:glycosyltransferase activity"/>
    <property type="evidence" value="ECO:0007669"/>
    <property type="project" value="InterPro"/>
</dbReference>
<organism evidence="2 3">
    <name type="scientific">Oceanisphaera arctica</name>
    <dbReference type="NCBI Taxonomy" id="641510"/>
    <lineage>
        <taxon>Bacteria</taxon>
        <taxon>Pseudomonadati</taxon>
        <taxon>Pseudomonadota</taxon>
        <taxon>Gammaproteobacteria</taxon>
        <taxon>Aeromonadales</taxon>
        <taxon>Aeromonadaceae</taxon>
        <taxon>Oceanisphaera</taxon>
    </lineage>
</organism>
<dbReference type="Proteomes" id="UP000242231">
    <property type="component" value="Unassembled WGS sequence"/>
</dbReference>
<dbReference type="Gene3D" id="3.40.50.2000">
    <property type="entry name" value="Glycogen Phosphorylase B"/>
    <property type="match status" value="2"/>
</dbReference>
<dbReference type="SUPFAM" id="SSF53756">
    <property type="entry name" value="UDP-Glycosyltransferase/glycogen phosphorylase"/>
    <property type="match status" value="1"/>
</dbReference>
<feature type="domain" description="Glycosyl transferase family 1" evidence="1">
    <location>
        <begin position="187"/>
        <end position="324"/>
    </location>
</feature>
<evidence type="ECO:0000313" key="3">
    <source>
        <dbReference type="Proteomes" id="UP000242231"/>
    </source>
</evidence>
<dbReference type="PANTHER" id="PTHR12526">
    <property type="entry name" value="GLYCOSYLTRANSFERASE"/>
    <property type="match status" value="1"/>
</dbReference>
<dbReference type="RefSeq" id="WP_181068237.1">
    <property type="nucleotide sequence ID" value="NZ_BMYB01000007.1"/>
</dbReference>
<dbReference type="Pfam" id="PF00534">
    <property type="entry name" value="Glycos_transf_1"/>
    <property type="match status" value="1"/>
</dbReference>
<accession>A0A2P5TKK5</accession>
<dbReference type="EMBL" id="MPZM01000027">
    <property type="protein sequence ID" value="PPL15675.1"/>
    <property type="molecule type" value="Genomic_DNA"/>
</dbReference>
<dbReference type="InterPro" id="IPR001296">
    <property type="entry name" value="Glyco_trans_1"/>
</dbReference>
<name>A0A2P5TKK5_9GAMM</name>
<reference evidence="3" key="1">
    <citation type="submission" date="2016-11" db="EMBL/GenBank/DDBJ databases">
        <authorList>
            <person name="Sisinthy S."/>
            <person name="Ara S."/>
            <person name="Gundlapally S.R."/>
        </authorList>
    </citation>
    <scope>NUCLEOTIDE SEQUENCE [LARGE SCALE GENOMIC DNA]</scope>
    <source>
        <strain evidence="3">V1-41</strain>
    </source>
</reference>
<protein>
    <recommendedName>
        <fullName evidence="1">Glycosyl transferase family 1 domain-containing protein</fullName>
    </recommendedName>
</protein>
<sequence>MTDSSNMISNRYDVVVLCLSHFAGGMELDAIKMARGLAGANISTLLVCKRDSFISRQAQQAGIQYQEIDFKTKLSLSLIWQLRRIVKSGHVKNIIFLGTSEIKSIYFALLGLPQVQLIVRYGTTMSSSKKDLLHRWFYSRVNYHLCISEHLRKNIELIIPIARQASIGVIYTSTDFLPESPVIPIKKAIHVGRIANGKGQLDALIAISGTELPLKLVGAENDPSYLAQLKAEIQKRKLETQVELIGHHPHPQKLFHDASIFLFPSHGEGLSNALIEALGNGLICITYDNTVFPEFEKLGFHMHIARDKDVDHVRELINMILNNFNQEIELARSNISLAQAIFSQKNETQRLSEILR</sequence>
<dbReference type="PANTHER" id="PTHR12526:SF630">
    <property type="entry name" value="GLYCOSYLTRANSFERASE"/>
    <property type="match status" value="1"/>
</dbReference>
<proteinExistence type="predicted"/>
<comment type="caution">
    <text evidence="2">The sequence shown here is derived from an EMBL/GenBank/DDBJ whole genome shotgun (WGS) entry which is preliminary data.</text>
</comment>
<evidence type="ECO:0000313" key="2">
    <source>
        <dbReference type="EMBL" id="PPL15675.1"/>
    </source>
</evidence>
<dbReference type="CDD" id="cd03801">
    <property type="entry name" value="GT4_PimA-like"/>
    <property type="match status" value="1"/>
</dbReference>
<gene>
    <name evidence="2" type="ORF">UN63_11685</name>
</gene>